<dbReference type="PROSITE" id="PS51257">
    <property type="entry name" value="PROKAR_LIPOPROTEIN"/>
    <property type="match status" value="1"/>
</dbReference>
<dbReference type="Proteomes" id="UP000652231">
    <property type="component" value="Unassembled WGS sequence"/>
</dbReference>
<evidence type="ECO:0000313" key="2">
    <source>
        <dbReference type="EMBL" id="GGD92918.1"/>
    </source>
</evidence>
<proteinExistence type="predicted"/>
<keyword evidence="1" id="KW-0732">Signal</keyword>
<feature type="signal peptide" evidence="1">
    <location>
        <begin position="1"/>
        <end position="21"/>
    </location>
</feature>
<evidence type="ECO:0008006" key="4">
    <source>
        <dbReference type="Google" id="ProtNLM"/>
    </source>
</evidence>
<accession>A0A8J2Y9N6</accession>
<comment type="caution">
    <text evidence="2">The sequence shown here is derived from an EMBL/GenBank/DDBJ whole genome shotgun (WGS) entry which is preliminary data.</text>
</comment>
<gene>
    <name evidence="2" type="ORF">GCM10011312_15910</name>
</gene>
<dbReference type="RefSeq" id="WP_188441329.1">
    <property type="nucleotide sequence ID" value="NZ_BMGK01000006.1"/>
</dbReference>
<evidence type="ECO:0000313" key="3">
    <source>
        <dbReference type="Proteomes" id="UP000652231"/>
    </source>
</evidence>
<reference evidence="2" key="1">
    <citation type="journal article" date="2014" name="Int. J. Syst. Evol. Microbiol.">
        <title>Complete genome sequence of Corynebacterium casei LMG S-19264T (=DSM 44701T), isolated from a smear-ripened cheese.</title>
        <authorList>
            <consortium name="US DOE Joint Genome Institute (JGI-PGF)"/>
            <person name="Walter F."/>
            <person name="Albersmeier A."/>
            <person name="Kalinowski J."/>
            <person name="Ruckert C."/>
        </authorList>
    </citation>
    <scope>NUCLEOTIDE SEQUENCE</scope>
    <source>
        <strain evidence="2">CGMCC 1.12924</strain>
    </source>
</reference>
<dbReference type="AlphaFoldDB" id="A0A8J2Y9N6"/>
<sequence>MKNLKLTSLLFITTLFLTSCSSDDDNIEPILEEEVITTLQVTLVGGGSTITMEYKDLDPEGPTDPVVTVSGPLMAGTVYTGSLTLLNELVNPAENITEEILEEAEEHQFFYQVSNTLNITNITYEDSDSNGNPLGLSFSFETGAASAGDFTIILRHEPNKEAEGVSNGDITNADGETDISAGFPLTIQ</sequence>
<reference evidence="2" key="2">
    <citation type="submission" date="2020-09" db="EMBL/GenBank/DDBJ databases">
        <authorList>
            <person name="Sun Q."/>
            <person name="Zhou Y."/>
        </authorList>
    </citation>
    <scope>NUCLEOTIDE SEQUENCE</scope>
    <source>
        <strain evidence="2">CGMCC 1.12924</strain>
    </source>
</reference>
<evidence type="ECO:0000256" key="1">
    <source>
        <dbReference type="SAM" id="SignalP"/>
    </source>
</evidence>
<organism evidence="2 3">
    <name type="scientific">Planktosalinus lacus</name>
    <dbReference type="NCBI Taxonomy" id="1526573"/>
    <lineage>
        <taxon>Bacteria</taxon>
        <taxon>Pseudomonadati</taxon>
        <taxon>Bacteroidota</taxon>
        <taxon>Flavobacteriia</taxon>
        <taxon>Flavobacteriales</taxon>
        <taxon>Flavobacteriaceae</taxon>
        <taxon>Planktosalinus</taxon>
    </lineage>
</organism>
<feature type="chain" id="PRO_5035297185" description="Type 1 periplasmic binding fold superfamily protein" evidence="1">
    <location>
        <begin position="22"/>
        <end position="188"/>
    </location>
</feature>
<keyword evidence="3" id="KW-1185">Reference proteome</keyword>
<name>A0A8J2Y9N6_9FLAO</name>
<protein>
    <recommendedName>
        <fullName evidence="4">Type 1 periplasmic binding fold superfamily protein</fullName>
    </recommendedName>
</protein>
<dbReference type="EMBL" id="BMGK01000006">
    <property type="protein sequence ID" value="GGD92918.1"/>
    <property type="molecule type" value="Genomic_DNA"/>
</dbReference>